<gene>
    <name evidence="2" type="ORF">SAMN05444128_3407</name>
</gene>
<dbReference type="OrthoDB" id="676153at2"/>
<dbReference type="AlphaFoldDB" id="A0A1R3XQ23"/>
<dbReference type="Proteomes" id="UP000187181">
    <property type="component" value="Unassembled WGS sequence"/>
</dbReference>
<accession>A0A1R3XQ23</accession>
<feature type="transmembrane region" description="Helical" evidence="1">
    <location>
        <begin position="22"/>
        <end position="45"/>
    </location>
</feature>
<feature type="transmembrane region" description="Helical" evidence="1">
    <location>
        <begin position="122"/>
        <end position="145"/>
    </location>
</feature>
<keyword evidence="1" id="KW-1133">Transmembrane helix</keyword>
<reference evidence="3" key="1">
    <citation type="submission" date="2017-01" db="EMBL/GenBank/DDBJ databases">
        <authorList>
            <person name="Varghese N."/>
            <person name="Submissions S."/>
        </authorList>
    </citation>
    <scope>NUCLEOTIDE SEQUENCE [LARGE SCALE GENOMIC DNA]</scope>
    <source>
        <strain evidence="3">LP100</strain>
    </source>
</reference>
<keyword evidence="1" id="KW-0472">Membrane</keyword>
<dbReference type="STRING" id="1317125.SAMN05444128_3407"/>
<feature type="transmembrane region" description="Helical" evidence="1">
    <location>
        <begin position="152"/>
        <end position="171"/>
    </location>
</feature>
<dbReference type="EMBL" id="FTPP01000003">
    <property type="protein sequence ID" value="SIT94040.1"/>
    <property type="molecule type" value="Genomic_DNA"/>
</dbReference>
<proteinExistence type="predicted"/>
<evidence type="ECO:0000256" key="1">
    <source>
        <dbReference type="SAM" id="Phobius"/>
    </source>
</evidence>
<protein>
    <recommendedName>
        <fullName evidence="4">DUF4400 domain-containing protein</fullName>
    </recommendedName>
</protein>
<keyword evidence="3" id="KW-1185">Reference proteome</keyword>
<organism evidence="2 3">
    <name type="scientific">Pontibacter indicus</name>
    <dbReference type="NCBI Taxonomy" id="1317125"/>
    <lineage>
        <taxon>Bacteria</taxon>
        <taxon>Pseudomonadati</taxon>
        <taxon>Bacteroidota</taxon>
        <taxon>Cytophagia</taxon>
        <taxon>Cytophagales</taxon>
        <taxon>Hymenobacteraceae</taxon>
        <taxon>Pontibacter</taxon>
    </lineage>
</organism>
<evidence type="ECO:0000313" key="2">
    <source>
        <dbReference type="EMBL" id="SIT94040.1"/>
    </source>
</evidence>
<evidence type="ECO:0008006" key="4">
    <source>
        <dbReference type="Google" id="ProtNLM"/>
    </source>
</evidence>
<dbReference type="RefSeq" id="WP_076671250.1">
    <property type="nucleotide sequence ID" value="NZ_FTPP01000003.1"/>
</dbReference>
<sequence length="226" mass="26117">MDLFNSIFHYFTDRTRKLPAKIILVLLLGAIVLLADNLLSFSYYYNNARKIEQAKALSEILQDTSLTKHEKAELFTLRRNIIKHATWKDYTWAFFSNIHFSNSKKQILDETSPNASIATRSYFWHFISSSWLIVFAIIAVPFAAYFDKTVSLGLGLTILIVFEPTLLGLAWLLAKTFSYIPIILGNSSYNYLLNALLCGILFIVPAQVWIYYERKKKIRELLKTLN</sequence>
<feature type="transmembrane region" description="Helical" evidence="1">
    <location>
        <begin position="191"/>
        <end position="212"/>
    </location>
</feature>
<keyword evidence="1" id="KW-0812">Transmembrane</keyword>
<evidence type="ECO:0000313" key="3">
    <source>
        <dbReference type="Proteomes" id="UP000187181"/>
    </source>
</evidence>
<name>A0A1R3XQ23_9BACT</name>